<keyword evidence="1" id="KW-0812">Transmembrane</keyword>
<sequence>MKQCKCISIYIYIMYAFYSSEYYMH</sequence>
<evidence type="ECO:0000256" key="1">
    <source>
        <dbReference type="SAM" id="Phobius"/>
    </source>
</evidence>
<accession>A0A2P2P722</accession>
<feature type="transmembrane region" description="Helical" evidence="1">
    <location>
        <begin position="7"/>
        <end position="24"/>
    </location>
</feature>
<organism evidence="2">
    <name type="scientific">Rhizophora mucronata</name>
    <name type="common">Asiatic mangrove</name>
    <dbReference type="NCBI Taxonomy" id="61149"/>
    <lineage>
        <taxon>Eukaryota</taxon>
        <taxon>Viridiplantae</taxon>
        <taxon>Streptophyta</taxon>
        <taxon>Embryophyta</taxon>
        <taxon>Tracheophyta</taxon>
        <taxon>Spermatophyta</taxon>
        <taxon>Magnoliopsida</taxon>
        <taxon>eudicotyledons</taxon>
        <taxon>Gunneridae</taxon>
        <taxon>Pentapetalae</taxon>
        <taxon>rosids</taxon>
        <taxon>fabids</taxon>
        <taxon>Malpighiales</taxon>
        <taxon>Rhizophoraceae</taxon>
        <taxon>Rhizophora</taxon>
    </lineage>
</organism>
<name>A0A2P2P722_RHIMU</name>
<dbReference type="EMBL" id="GGEC01070066">
    <property type="protein sequence ID" value="MBX50550.1"/>
    <property type="molecule type" value="Transcribed_RNA"/>
</dbReference>
<protein>
    <submittedName>
        <fullName evidence="2">Uncharacterized protein</fullName>
    </submittedName>
</protein>
<keyword evidence="1" id="KW-1133">Transmembrane helix</keyword>
<dbReference type="AlphaFoldDB" id="A0A2P2P722"/>
<reference evidence="2" key="1">
    <citation type="submission" date="2018-02" db="EMBL/GenBank/DDBJ databases">
        <title>Rhizophora mucronata_Transcriptome.</title>
        <authorList>
            <person name="Meera S.P."/>
            <person name="Sreeshan A."/>
            <person name="Augustine A."/>
        </authorList>
    </citation>
    <scope>NUCLEOTIDE SEQUENCE</scope>
    <source>
        <tissue evidence="2">Leaf</tissue>
    </source>
</reference>
<keyword evidence="1" id="KW-0472">Membrane</keyword>
<evidence type="ECO:0000313" key="2">
    <source>
        <dbReference type="EMBL" id="MBX50550.1"/>
    </source>
</evidence>
<proteinExistence type="predicted"/>